<protein>
    <recommendedName>
        <fullName evidence="3">GATA-type domain-containing protein</fullName>
    </recommendedName>
</protein>
<dbReference type="GO" id="GO:0030466">
    <property type="term" value="P:silent mating-type cassette heterochromatin formation"/>
    <property type="evidence" value="ECO:0007669"/>
    <property type="project" value="TreeGrafter"/>
</dbReference>
<sequence length="939" mass="104388">MDIQQQPTNRAIPVKILYTLDNGLTTFISRSPTPQDVKVVYTRDQHPLGIIDIALCLQSISESSPEIISNLKFCDYAVYSTDYSEAELPLVGHGMFSWIYLMTSEKQTQTQPLFSSVKEQLMARNRAPAVSSSDEIEIPSSRLAVGRICTNILSLFSGTGRETLEVRLKFVQVENFTQEQYITSINLYRTLGKILPKNFDHPSWMNLVTQHNLLERYLSSAKSLISRDDPITNRLLNKCPKKPIISNYQKNSIPTNKNLGPDERLVKRQRSESPSPQAKSTGDSDMTLNLLNSLGPSSTLYFSEPATSPIMSSNYLETDISVCNSSPASQMSFSKPTYSAISSTSEQSRLVDEPYTPNLISQSPFSDSTSSNNQLNITGKSSTQSAKRKTQRRLNVKEIPELKYCENCGQLETTAWRRIGSTINGVEKEFHLCNPCGIWLQNKGSMRPMGRWGKEKENNHHGETEPAHNSVLLTPASSSSISATSNSLISSSNQKPKKPIKKTAIRLTSNSATTEGNEPAERAVISTNIAEMLAANSERKKKSRNTIEALNNREGSNNSMIEDYKESNKDSGKVCTTKKTINDSLEDLDSKTTGNDARFISIAPKNIKNIGKAPPKPLNRRMKKPDVISSDVSSNTSPSDPTDAQPKRAKRKYTKRSNNNKEPSQVEKETSSPKGDESSDSKSIEQEERTPENKGDEVKIGAGSSLPLEQLSEYPTTPKCYTNSGEGSRVTTPIKLLQAAGLTSPNLSPSSWITQLFSSPGNKKFMRKTSPLPSLVESSELDKRTLYSESALDQPLNFHQDVNFEELAREIGIGTDFHHTQSNNKLDLVPFFEIPLLHEKNNNQGSEILNRENEKIHTHECMSNLLGKEDGITSKPGDLDKIQLKEQQPLRSSIPNLNELDQIILDAPQRKGMTLPSSPPRPDYNNNDDWSDNLSDGEN</sequence>
<feature type="compositionally biased region" description="Polar residues" evidence="2">
    <location>
        <begin position="358"/>
        <end position="385"/>
    </location>
</feature>
<feature type="region of interest" description="Disordered" evidence="2">
    <location>
        <begin position="890"/>
        <end position="939"/>
    </location>
</feature>
<feature type="region of interest" description="Disordered" evidence="2">
    <location>
        <begin position="356"/>
        <end position="392"/>
    </location>
</feature>
<dbReference type="SMART" id="SM00401">
    <property type="entry name" value="ZnF_GATA"/>
    <property type="match status" value="1"/>
</dbReference>
<evidence type="ECO:0000259" key="3">
    <source>
        <dbReference type="PROSITE" id="PS50114"/>
    </source>
</evidence>
<feature type="compositionally biased region" description="Low complexity" evidence="2">
    <location>
        <begin position="476"/>
        <end position="493"/>
    </location>
</feature>
<keyword evidence="1" id="KW-0862">Zinc</keyword>
<name>A0A5E8BMD2_9ASCO</name>
<dbReference type="OrthoDB" id="3199820at2759"/>
<feature type="domain" description="GATA-type" evidence="3">
    <location>
        <begin position="405"/>
        <end position="449"/>
    </location>
</feature>
<accession>A0A5E8BMD2</accession>
<keyword evidence="1" id="KW-0479">Metal-binding</keyword>
<organism evidence="4 5">
    <name type="scientific">Magnusiomyces paraingens</name>
    <dbReference type="NCBI Taxonomy" id="2606893"/>
    <lineage>
        <taxon>Eukaryota</taxon>
        <taxon>Fungi</taxon>
        <taxon>Dikarya</taxon>
        <taxon>Ascomycota</taxon>
        <taxon>Saccharomycotina</taxon>
        <taxon>Dipodascomycetes</taxon>
        <taxon>Dipodascales</taxon>
        <taxon>Dipodascaceae</taxon>
        <taxon>Magnusiomyces</taxon>
    </lineage>
</organism>
<feature type="compositionally biased region" description="Low complexity" evidence="2">
    <location>
        <begin position="627"/>
        <end position="643"/>
    </location>
</feature>
<dbReference type="Pfam" id="PF25823">
    <property type="entry name" value="Ams2-SPT21_N"/>
    <property type="match status" value="1"/>
</dbReference>
<evidence type="ECO:0000256" key="1">
    <source>
        <dbReference type="PROSITE-ProRule" id="PRU00094"/>
    </source>
</evidence>
<dbReference type="GO" id="GO:0006357">
    <property type="term" value="P:regulation of transcription by RNA polymerase II"/>
    <property type="evidence" value="ECO:0007669"/>
    <property type="project" value="TreeGrafter"/>
</dbReference>
<dbReference type="GO" id="GO:0000183">
    <property type="term" value="P:rDNA heterochromatin formation"/>
    <property type="evidence" value="ECO:0007669"/>
    <property type="project" value="TreeGrafter"/>
</dbReference>
<feature type="region of interest" description="Disordered" evidence="2">
    <location>
        <begin position="476"/>
        <end position="519"/>
    </location>
</feature>
<dbReference type="Proteomes" id="UP000398389">
    <property type="component" value="Unassembled WGS sequence"/>
</dbReference>
<dbReference type="FunFam" id="3.30.50.10:FF:000059">
    <property type="entry name" value="Similar to transcription factor Zn, GATA"/>
    <property type="match status" value="1"/>
</dbReference>
<evidence type="ECO:0000313" key="4">
    <source>
        <dbReference type="EMBL" id="VVT52044.1"/>
    </source>
</evidence>
<gene>
    <name evidence="4" type="ORF">SAPINGB_P003298</name>
</gene>
<feature type="compositionally biased region" description="Polar residues" evidence="2">
    <location>
        <begin position="506"/>
        <end position="516"/>
    </location>
</feature>
<dbReference type="GO" id="GO:0008270">
    <property type="term" value="F:zinc ion binding"/>
    <property type="evidence" value="ECO:0007669"/>
    <property type="project" value="UniProtKB-KW"/>
</dbReference>
<evidence type="ECO:0000256" key="2">
    <source>
        <dbReference type="SAM" id="MobiDB-lite"/>
    </source>
</evidence>
<feature type="compositionally biased region" description="Basic and acidic residues" evidence="2">
    <location>
        <begin position="260"/>
        <end position="271"/>
    </location>
</feature>
<dbReference type="PROSITE" id="PS50114">
    <property type="entry name" value="GATA_ZN_FINGER_2"/>
    <property type="match status" value="1"/>
</dbReference>
<dbReference type="PANTHER" id="PTHR39147">
    <property type="entry name" value="PROTEIN SPT21"/>
    <property type="match status" value="1"/>
</dbReference>
<proteinExistence type="predicted"/>
<feature type="region of interest" description="Disordered" evidence="2">
    <location>
        <begin position="608"/>
        <end position="726"/>
    </location>
</feature>
<evidence type="ECO:0000313" key="5">
    <source>
        <dbReference type="Proteomes" id="UP000398389"/>
    </source>
</evidence>
<dbReference type="AlphaFoldDB" id="A0A5E8BMD2"/>
<dbReference type="EMBL" id="CABVLU010000002">
    <property type="protein sequence ID" value="VVT52044.1"/>
    <property type="molecule type" value="Genomic_DNA"/>
</dbReference>
<feature type="compositionally biased region" description="Polar residues" evidence="2">
    <location>
        <begin position="272"/>
        <end position="289"/>
    </location>
</feature>
<feature type="compositionally biased region" description="Acidic residues" evidence="2">
    <location>
        <begin position="929"/>
        <end position="939"/>
    </location>
</feature>
<dbReference type="SUPFAM" id="SSF57716">
    <property type="entry name" value="Glucocorticoid receptor-like (DNA-binding domain)"/>
    <property type="match status" value="1"/>
</dbReference>
<dbReference type="InterPro" id="IPR013088">
    <property type="entry name" value="Znf_NHR/GATA"/>
</dbReference>
<dbReference type="InterPro" id="IPR057725">
    <property type="entry name" value="Ams2-SPT21_N"/>
</dbReference>
<dbReference type="RefSeq" id="XP_031853907.1">
    <property type="nucleotide sequence ID" value="XM_031998016.1"/>
</dbReference>
<keyword evidence="1" id="KW-0863">Zinc-finger</keyword>
<keyword evidence="5" id="KW-1185">Reference proteome</keyword>
<dbReference type="InterPro" id="IPR042403">
    <property type="entry name" value="Spt21/Ams2"/>
</dbReference>
<feature type="region of interest" description="Disordered" evidence="2">
    <location>
        <begin position="247"/>
        <end position="289"/>
    </location>
</feature>
<feature type="compositionally biased region" description="Polar residues" evidence="2">
    <location>
        <begin position="713"/>
        <end position="726"/>
    </location>
</feature>
<feature type="compositionally biased region" description="Basic and acidic residues" evidence="2">
    <location>
        <begin position="664"/>
        <end position="699"/>
    </location>
</feature>
<dbReference type="InterPro" id="IPR000679">
    <property type="entry name" value="Znf_GATA"/>
</dbReference>
<dbReference type="CDD" id="cd00202">
    <property type="entry name" value="ZnF_GATA"/>
    <property type="match status" value="1"/>
</dbReference>
<dbReference type="GeneID" id="43582116"/>
<dbReference type="GO" id="GO:0043565">
    <property type="term" value="F:sequence-specific DNA binding"/>
    <property type="evidence" value="ECO:0007669"/>
    <property type="project" value="InterPro"/>
</dbReference>
<dbReference type="PANTHER" id="PTHR39147:SF1">
    <property type="entry name" value="PROTEIN SPT21"/>
    <property type="match status" value="1"/>
</dbReference>
<feature type="compositionally biased region" description="Polar residues" evidence="2">
    <location>
        <begin position="247"/>
        <end position="258"/>
    </location>
</feature>
<feature type="compositionally biased region" description="Basic residues" evidence="2">
    <location>
        <begin position="495"/>
        <end position="504"/>
    </location>
</feature>
<dbReference type="Gene3D" id="3.30.50.10">
    <property type="entry name" value="Erythroid Transcription Factor GATA-1, subunit A"/>
    <property type="match status" value="1"/>
</dbReference>
<reference evidence="4 5" key="1">
    <citation type="submission" date="2019-09" db="EMBL/GenBank/DDBJ databases">
        <authorList>
            <person name="Brejova B."/>
        </authorList>
    </citation>
    <scope>NUCLEOTIDE SEQUENCE [LARGE SCALE GENOMIC DNA]</scope>
</reference>